<evidence type="ECO:0000256" key="4">
    <source>
        <dbReference type="ARBA" id="ARBA00023136"/>
    </source>
</evidence>
<dbReference type="PANTHER" id="PTHR48182:SF2">
    <property type="entry name" value="PROTEIN SERAC1"/>
    <property type="match status" value="1"/>
</dbReference>
<evidence type="ECO:0000313" key="5">
    <source>
        <dbReference type="EMBL" id="MDH1437946.1"/>
    </source>
</evidence>
<keyword evidence="3" id="KW-0256">Endoplasmic reticulum</keyword>
<dbReference type="Gene3D" id="3.40.50.1820">
    <property type="entry name" value="alpha/beta hydrolase"/>
    <property type="match status" value="1"/>
</dbReference>
<sequence>MNKYIIFVHGLTGQVGTTWGNFPKFLDEDQSIEYEVKEFGYTSPHLAWLFFKSAPSISSIANGVLSDIKAHCDIENDDIILVGHSMGGIVIKKMLLKLNAKGTKHNISKVCFFDVPHEGSGLANIGKYISWRNRHLKSLVSNASDLDDINDQWVDKSIDQYLNILSIIDADETIVSAMSSKSIFRHHQIETINNVNHSSIVKPKTEMDSVVIHLKKFIKSKPSLGKFNSQIGKPIDQWLKYDERKHELPYKTDNARQSAFEALTNALESQTPYVRITGLSGLGKSRLILEYKNNKKIDDKEFLVINGADLRSTIQSEISRLSESGITGYIIIDNCKVELHNYAVNAIEINHSNLKLITTYFYHDEPIHLKNSIPIKLEKLASEKIDEIIHERLPQLDPPLRKQLEVFIEGFPLLAQMATHELQKNGALTTHFTEPELVEKLINGDGTLTHESKELLIVFSLFDYFKFQKDSGQASNIDADFINRIAQTDQKCFDRTITIFSQKELINCTSNFARIVPKPLALNLAMQWWNNSLFDSQAALVSELPASLLESFCKQIKYLDSSKNVNEFIENFCESHRPFGQAELLLTKAGSRLFRALVEVNPVVTTQLIYRIINSLNDTDILSICGDVRRNFIWSLEMLVFHDSCFDKAAWCLFKFAQFENESYGNNATGQFAQLFRTNLCGTEASFEKRLALLDKAMEINTEKSHFVILQAVKSAISSQGGTRIVGAEHQGTKPELIEWQPKTYTEIYAYWQHHLNTLIDLIKHDKITEQVKNVFGHELRGLIKYPIQQQLDSVFKEVIRLSGKYWPSASQAITHAFQFDTKSLETEQIELLKSWEQLLSPDDNNLEEKLKLIILNPSREYVKDKDGHYIDVAAEDAKALAESIKETYNDLIPHLEMLLTFPEHKQSWIFGKHLAMQLDNDAINVILDKLVNFLRNDTPNNIQFFAGFLCGINNNDINKWKEIIELISSDKALIQYYPDAVRTGEFNAHHLDIFLELIKTGSLSSSAASILNYGSVTRHLTEKEITDFCLSLKKVDATAVWVALDNLSMYMFGRKDLDLKLINQTLTILVLNVSFKESDKLYQFDSHHWLNSVEKLLATEHKEFALKLCLHLIDQVGNYDINYNDLWDYIGEAFFKAFELHGEYLWLNISSKFLDGNYKKSYRLLDLLGSGKSYHKRDKSIFDLLDADSVMEWCKDETALIITTKAISMFISDGENKFFNPLLLRLISEYGDNESFNSTVAANFSSRSWMGSLIPYLQEDKKLIEPLIDHENLRVKKWSKKFIDYINNKINYETKREAEEKMLRGFD</sequence>
<comment type="caution">
    <text evidence="5">The sequence shown here is derived from an EMBL/GenBank/DDBJ whole genome shotgun (WGS) entry which is preliminary data.</text>
</comment>
<accession>A0AA42QRF7</accession>
<organism evidence="5 6">
    <name type="scientific">Acinetobacter johnsonii</name>
    <dbReference type="NCBI Taxonomy" id="40214"/>
    <lineage>
        <taxon>Bacteria</taxon>
        <taxon>Pseudomonadati</taxon>
        <taxon>Pseudomonadota</taxon>
        <taxon>Gammaproteobacteria</taxon>
        <taxon>Moraxellales</taxon>
        <taxon>Moraxellaceae</taxon>
        <taxon>Acinetobacter</taxon>
    </lineage>
</organism>
<dbReference type="InterPro" id="IPR029058">
    <property type="entry name" value="AB_hydrolase_fold"/>
</dbReference>
<reference evidence="5" key="1">
    <citation type="submission" date="2022-09" db="EMBL/GenBank/DDBJ databases">
        <title>Intensive care unit water sources are persistently colonized with multi-drug resistant bacteria and are the site of extensive horizontal gene transfer of antibiotic resistance genes.</title>
        <authorList>
            <person name="Diorio-Toth L."/>
        </authorList>
    </citation>
    <scope>NUCLEOTIDE SEQUENCE</scope>
    <source>
        <strain evidence="5">GD03725</strain>
    </source>
</reference>
<dbReference type="GO" id="GO:0016020">
    <property type="term" value="C:membrane"/>
    <property type="evidence" value="ECO:0007669"/>
    <property type="project" value="UniProtKB-SubCell"/>
</dbReference>
<dbReference type="SUPFAM" id="SSF53474">
    <property type="entry name" value="alpha/beta-Hydrolases"/>
    <property type="match status" value="1"/>
</dbReference>
<evidence type="ECO:0000256" key="3">
    <source>
        <dbReference type="ARBA" id="ARBA00022824"/>
    </source>
</evidence>
<evidence type="ECO:0008006" key="7">
    <source>
        <dbReference type="Google" id="ProtNLM"/>
    </source>
</evidence>
<dbReference type="RefSeq" id="WP_279746566.1">
    <property type="nucleotide sequence ID" value="NZ_JAOCIL010000001.1"/>
</dbReference>
<dbReference type="PANTHER" id="PTHR48182">
    <property type="entry name" value="PROTEIN SERAC1"/>
    <property type="match status" value="1"/>
</dbReference>
<evidence type="ECO:0000256" key="2">
    <source>
        <dbReference type="ARBA" id="ARBA00004370"/>
    </source>
</evidence>
<dbReference type="Proteomes" id="UP001161567">
    <property type="component" value="Unassembled WGS sequence"/>
</dbReference>
<dbReference type="EMBL" id="JAOCIL010000001">
    <property type="protein sequence ID" value="MDH1437946.1"/>
    <property type="molecule type" value="Genomic_DNA"/>
</dbReference>
<dbReference type="InterPro" id="IPR052374">
    <property type="entry name" value="SERAC1"/>
</dbReference>
<proteinExistence type="predicted"/>
<evidence type="ECO:0000256" key="1">
    <source>
        <dbReference type="ARBA" id="ARBA00004240"/>
    </source>
</evidence>
<name>A0AA42QRF7_ACIJO</name>
<gene>
    <name evidence="5" type="ORF">N5I27_05945</name>
</gene>
<evidence type="ECO:0000313" key="6">
    <source>
        <dbReference type="Proteomes" id="UP001161567"/>
    </source>
</evidence>
<keyword evidence="4" id="KW-0472">Membrane</keyword>
<comment type="subcellular location">
    <subcellularLocation>
        <location evidence="1">Endoplasmic reticulum</location>
    </subcellularLocation>
    <subcellularLocation>
        <location evidence="2">Membrane</location>
    </subcellularLocation>
</comment>
<protein>
    <recommendedName>
        <fullName evidence="7">Alpha/beta hydrolase</fullName>
    </recommendedName>
</protein>